<evidence type="ECO:0000313" key="3">
    <source>
        <dbReference type="Proteomes" id="UP000245081"/>
    </source>
</evidence>
<dbReference type="Proteomes" id="UP000245081">
    <property type="component" value="Unassembled WGS sequence"/>
</dbReference>
<keyword evidence="3" id="KW-1185">Reference proteome</keyword>
<organism evidence="2 3">
    <name type="scientific">Novimethylophilus kurashikiensis</name>
    <dbReference type="NCBI Taxonomy" id="1825523"/>
    <lineage>
        <taxon>Bacteria</taxon>
        <taxon>Pseudomonadati</taxon>
        <taxon>Pseudomonadota</taxon>
        <taxon>Betaproteobacteria</taxon>
        <taxon>Nitrosomonadales</taxon>
        <taxon>Methylophilaceae</taxon>
        <taxon>Novimethylophilus</taxon>
    </lineage>
</organism>
<accession>A0A2R5FEM8</accession>
<feature type="transmembrane region" description="Helical" evidence="1">
    <location>
        <begin position="23"/>
        <end position="42"/>
    </location>
</feature>
<dbReference type="EMBL" id="BDOQ01000010">
    <property type="protein sequence ID" value="GBG14884.1"/>
    <property type="molecule type" value="Genomic_DNA"/>
</dbReference>
<proteinExistence type="predicted"/>
<gene>
    <name evidence="2" type="ORF">NMK_2485</name>
</gene>
<evidence type="ECO:0000313" key="2">
    <source>
        <dbReference type="EMBL" id="GBG14884.1"/>
    </source>
</evidence>
<name>A0A2R5FEM8_9PROT</name>
<dbReference type="AlphaFoldDB" id="A0A2R5FEM8"/>
<evidence type="ECO:0000256" key="1">
    <source>
        <dbReference type="SAM" id="Phobius"/>
    </source>
</evidence>
<keyword evidence="1" id="KW-1133">Transmembrane helix</keyword>
<comment type="caution">
    <text evidence="2">The sequence shown here is derived from an EMBL/GenBank/DDBJ whole genome shotgun (WGS) entry which is preliminary data.</text>
</comment>
<dbReference type="RefSeq" id="WP_109016067.1">
    <property type="nucleotide sequence ID" value="NZ_BDOQ01000010.1"/>
</dbReference>
<sequence>MSDWLKNVLIDADASESAAPSKLNAVFIGLLVFFGIFAVMTPQEEFSCDDPRPLFVSPGESTSGHLSYCLFRETLQSPRGIVRRPDVNTGECYPSKDLAEQARVARAAADTKMLQHCIATIPTPPEATWRHIKAFFAKFQ</sequence>
<reference evidence="2 3" key="1">
    <citation type="journal article" date="2018" name="Environ. Microbiol.">
        <title>Isolation and genomic characterization of Novimethylophilus kurashikiensis gen. nov. sp. nov., a new lanthanide-dependent methylotrophic species of Methylophilaceae.</title>
        <authorList>
            <person name="Lv H."/>
            <person name="Sahin N."/>
            <person name="Tani A."/>
        </authorList>
    </citation>
    <scope>NUCLEOTIDE SEQUENCE [LARGE SCALE GENOMIC DNA]</scope>
    <source>
        <strain evidence="2 3">La2-4</strain>
    </source>
</reference>
<protein>
    <submittedName>
        <fullName evidence="2">Uroporphyrinogen III synthase</fullName>
    </submittedName>
</protein>
<keyword evidence="1" id="KW-0472">Membrane</keyword>
<keyword evidence="1" id="KW-0812">Transmembrane</keyword>